<dbReference type="EMBL" id="LR797387">
    <property type="protein sequence ID" value="CAB4212415.1"/>
    <property type="molecule type" value="Genomic_DNA"/>
</dbReference>
<protein>
    <submittedName>
        <fullName evidence="8">Uncharacterized protein</fullName>
    </submittedName>
</protein>
<dbReference type="EMBL" id="LR796449">
    <property type="protein sequence ID" value="CAB4145597.1"/>
    <property type="molecule type" value="Genomic_DNA"/>
</dbReference>
<evidence type="ECO:0000313" key="8">
    <source>
        <dbReference type="EMBL" id="CAB4212415.1"/>
    </source>
</evidence>
<evidence type="ECO:0000313" key="2">
    <source>
        <dbReference type="EMBL" id="CAB4145597.1"/>
    </source>
</evidence>
<dbReference type="EMBL" id="LR797028">
    <property type="protein sequence ID" value="CAB4182983.1"/>
    <property type="molecule type" value="Genomic_DNA"/>
</dbReference>
<feature type="region of interest" description="Disordered" evidence="1">
    <location>
        <begin position="162"/>
        <end position="188"/>
    </location>
</feature>
<sequence length="274" mass="29467">MQAISNAKNFKGEITQQNFSPLLSPQERIRSNAELIKILGPAIMSNYVAPIQGKQYVMVAGLQAIGSALGYSVRVVSCVHKAPSEGLAGHWEANAIVVDTNTGLEIAQGLGHVFDDESPWGKRPRFAQAAMCQTRATGRALKGAVGFLLALIGAETSFAEEMPQQDYSEAPPKQLPQAPANTTPPKKYDDLADKGTSQFNLTSAEVVKTGTSKFGEWTLTKFETAQGPSFSSINKGISQDATDHYNSNTPVEIAWERTPKGGLNIVSITEFIPI</sequence>
<proteinExistence type="predicted"/>
<evidence type="ECO:0000313" key="3">
    <source>
        <dbReference type="EMBL" id="CAB4170235.1"/>
    </source>
</evidence>
<dbReference type="EMBL" id="LR796949">
    <property type="protein sequence ID" value="CAB4177425.1"/>
    <property type="molecule type" value="Genomic_DNA"/>
</dbReference>
<dbReference type="EMBL" id="LR796856">
    <property type="protein sequence ID" value="CAB4170235.1"/>
    <property type="molecule type" value="Genomic_DNA"/>
</dbReference>
<organism evidence="8">
    <name type="scientific">uncultured Caudovirales phage</name>
    <dbReference type="NCBI Taxonomy" id="2100421"/>
    <lineage>
        <taxon>Viruses</taxon>
        <taxon>Duplodnaviria</taxon>
        <taxon>Heunggongvirae</taxon>
        <taxon>Uroviricota</taxon>
        <taxon>Caudoviricetes</taxon>
        <taxon>Peduoviridae</taxon>
        <taxon>Maltschvirus</taxon>
        <taxon>Maltschvirus maltsch</taxon>
    </lineage>
</organism>
<dbReference type="EMBL" id="LR797275">
    <property type="protein sequence ID" value="CAB4199095.1"/>
    <property type="molecule type" value="Genomic_DNA"/>
</dbReference>
<reference evidence="8" key="1">
    <citation type="submission" date="2020-05" db="EMBL/GenBank/DDBJ databases">
        <authorList>
            <person name="Chiriac C."/>
            <person name="Salcher M."/>
            <person name="Ghai R."/>
            <person name="Kavagutti S V."/>
        </authorList>
    </citation>
    <scope>NUCLEOTIDE SEQUENCE</scope>
</reference>
<evidence type="ECO:0000313" key="5">
    <source>
        <dbReference type="EMBL" id="CAB4182983.1"/>
    </source>
</evidence>
<name>A0A6J5SF38_9CAUD</name>
<evidence type="ECO:0000313" key="6">
    <source>
        <dbReference type="EMBL" id="CAB4186433.1"/>
    </source>
</evidence>
<accession>A0A6J5SF38</accession>
<dbReference type="EMBL" id="LR797095">
    <property type="protein sequence ID" value="CAB4186433.1"/>
    <property type="molecule type" value="Genomic_DNA"/>
</dbReference>
<gene>
    <name evidence="5" type="ORF">UFOVP1088_31</name>
    <name evidence="6" type="ORF">UFOVP1149_32</name>
    <name evidence="7" type="ORF">UFOVP1330_19</name>
    <name evidence="8" type="ORF">UFOVP1441_13</name>
    <name evidence="2" type="ORF">UFOVP486_20</name>
    <name evidence="3" type="ORF">UFOVP911_1</name>
    <name evidence="4" type="ORF">UFOVP997_51</name>
</gene>
<evidence type="ECO:0000313" key="7">
    <source>
        <dbReference type="EMBL" id="CAB4199095.1"/>
    </source>
</evidence>
<evidence type="ECO:0000256" key="1">
    <source>
        <dbReference type="SAM" id="MobiDB-lite"/>
    </source>
</evidence>
<evidence type="ECO:0000313" key="4">
    <source>
        <dbReference type="EMBL" id="CAB4177425.1"/>
    </source>
</evidence>